<gene>
    <name evidence="2" type="ORF">N7463_002667</name>
</gene>
<feature type="transmembrane region" description="Helical" evidence="1">
    <location>
        <begin position="413"/>
        <end position="433"/>
    </location>
</feature>
<feature type="transmembrane region" description="Helical" evidence="1">
    <location>
        <begin position="283"/>
        <end position="301"/>
    </location>
</feature>
<feature type="transmembrane region" description="Helical" evidence="1">
    <location>
        <begin position="163"/>
        <end position="182"/>
    </location>
</feature>
<dbReference type="EMBL" id="JAPWDS010000002">
    <property type="protein sequence ID" value="KAJ5513115.1"/>
    <property type="molecule type" value="Genomic_DNA"/>
</dbReference>
<dbReference type="InterPro" id="IPR053018">
    <property type="entry name" value="Elsinochrome_Biosynth-Asso"/>
</dbReference>
<feature type="transmembrane region" description="Helical" evidence="1">
    <location>
        <begin position="94"/>
        <end position="115"/>
    </location>
</feature>
<feature type="transmembrane region" description="Helical" evidence="1">
    <location>
        <begin position="445"/>
        <end position="471"/>
    </location>
</feature>
<feature type="transmembrane region" description="Helical" evidence="1">
    <location>
        <begin position="508"/>
        <end position="526"/>
    </location>
</feature>
<name>A0A9W9Y096_9EURO</name>
<protein>
    <submittedName>
        <fullName evidence="2">Uncharacterized protein</fullName>
    </submittedName>
</protein>
<sequence>MSCNFDCSAPAPLSPNSDITGIGIVINNIVTTCFAVVIISLYYFTSYDPTRNPFQNAQSAAFRPNPIDVSPLALFKLYLSPLVKIGKSEKLANVLIKCIRAMSDIQIVTGFWILIAGYSQLKCGLATYHWLVVTHMAWLSCLTQLSCLTHLRNYLHDRPIERAIRVLLVGVLATMLIVGLSFTGNYRWAFDEDNDDHDHPTVIGDPATCHMHARPGMNSAFFSMPLSIILIIVGFASRVINLYDTTSRGVVRARTFLAGPIRRLLRIVYNWSRASRSPRSLKLTLCYLPLLSVYITGLVFVDVWDSAIIEVVWLIIASAFGISQVIGAIKRPEKMGLDASLTGFNDWSFGQVASMVTLVAPLITIIDYFQEEDETRAQDEIQLVLPELPLPSISNLIMDPNDPDKDWTSHGQLFGMIDLHIISFIWNVLFWMANRDPFGKIKKTLLDDILIFTGSRMVVPILCCLMLDTVFADVAPMSIPYNLLQMVAKLHGWMSIFGSIYRKMTYGLLPLLVIGALVLTSNNFMLSNDSGFTSHDDFTPMSNHDYDICICNADTNDSPKPVSSKHRSFVSTACSCSEEPFAQGYLEGFKKAAEEEGSRALEVF</sequence>
<keyword evidence="1" id="KW-0812">Transmembrane</keyword>
<keyword evidence="3" id="KW-1185">Reference proteome</keyword>
<evidence type="ECO:0000313" key="2">
    <source>
        <dbReference type="EMBL" id="KAJ5513115.1"/>
    </source>
</evidence>
<feature type="transmembrane region" description="Helical" evidence="1">
    <location>
        <begin position="220"/>
        <end position="240"/>
    </location>
</feature>
<keyword evidence="1" id="KW-0472">Membrane</keyword>
<feature type="transmembrane region" description="Helical" evidence="1">
    <location>
        <begin position="349"/>
        <end position="369"/>
    </location>
</feature>
<accession>A0A9W9Y096</accession>
<organism evidence="2 3">
    <name type="scientific">Penicillium fimorum</name>
    <dbReference type="NCBI Taxonomy" id="1882269"/>
    <lineage>
        <taxon>Eukaryota</taxon>
        <taxon>Fungi</taxon>
        <taxon>Dikarya</taxon>
        <taxon>Ascomycota</taxon>
        <taxon>Pezizomycotina</taxon>
        <taxon>Eurotiomycetes</taxon>
        <taxon>Eurotiomycetidae</taxon>
        <taxon>Eurotiales</taxon>
        <taxon>Aspergillaceae</taxon>
        <taxon>Penicillium</taxon>
    </lineage>
</organism>
<feature type="transmembrane region" description="Helical" evidence="1">
    <location>
        <begin position="307"/>
        <end position="329"/>
    </location>
</feature>
<dbReference type="PANTHER" id="PTHR37577">
    <property type="entry name" value="INTEGRAL MEMBRANE PROTEIN"/>
    <property type="match status" value="1"/>
</dbReference>
<evidence type="ECO:0000313" key="3">
    <source>
        <dbReference type="Proteomes" id="UP001149954"/>
    </source>
</evidence>
<dbReference type="OrthoDB" id="5427664at2759"/>
<reference evidence="2" key="1">
    <citation type="submission" date="2022-12" db="EMBL/GenBank/DDBJ databases">
        <authorList>
            <person name="Petersen C."/>
        </authorList>
    </citation>
    <scope>NUCLEOTIDE SEQUENCE</scope>
    <source>
        <strain evidence="2">IBT 29495</strain>
    </source>
</reference>
<feature type="transmembrane region" description="Helical" evidence="1">
    <location>
        <begin position="127"/>
        <end position="151"/>
    </location>
</feature>
<dbReference type="PANTHER" id="PTHR37577:SF1">
    <property type="entry name" value="INTEGRAL MEMBRANE PROTEIN"/>
    <property type="match status" value="1"/>
</dbReference>
<keyword evidence="1" id="KW-1133">Transmembrane helix</keyword>
<evidence type="ECO:0000256" key="1">
    <source>
        <dbReference type="SAM" id="Phobius"/>
    </source>
</evidence>
<feature type="transmembrane region" description="Helical" evidence="1">
    <location>
        <begin position="19"/>
        <end position="44"/>
    </location>
</feature>
<dbReference type="AlphaFoldDB" id="A0A9W9Y096"/>
<comment type="caution">
    <text evidence="2">The sequence shown here is derived from an EMBL/GenBank/DDBJ whole genome shotgun (WGS) entry which is preliminary data.</text>
</comment>
<proteinExistence type="predicted"/>
<dbReference type="Proteomes" id="UP001149954">
    <property type="component" value="Unassembled WGS sequence"/>
</dbReference>
<reference evidence="2" key="2">
    <citation type="journal article" date="2023" name="IMA Fungus">
        <title>Comparative genomic study of the Penicillium genus elucidates a diverse pangenome and 15 lateral gene transfer events.</title>
        <authorList>
            <person name="Petersen C."/>
            <person name="Sorensen T."/>
            <person name="Nielsen M.R."/>
            <person name="Sondergaard T.E."/>
            <person name="Sorensen J.L."/>
            <person name="Fitzpatrick D.A."/>
            <person name="Frisvad J.C."/>
            <person name="Nielsen K.L."/>
        </authorList>
    </citation>
    <scope>NUCLEOTIDE SEQUENCE</scope>
    <source>
        <strain evidence="2">IBT 29495</strain>
    </source>
</reference>